<dbReference type="OrthoDB" id="3454616at2"/>
<evidence type="ECO:0000313" key="2">
    <source>
        <dbReference type="Proteomes" id="UP000194218"/>
    </source>
</evidence>
<protein>
    <recommendedName>
        <fullName evidence="3">HEAT repeat domain-containing protein</fullName>
    </recommendedName>
</protein>
<dbReference type="RefSeq" id="WP_086161662.1">
    <property type="nucleotide sequence ID" value="NZ_CP021121.1"/>
</dbReference>
<evidence type="ECO:0000313" key="1">
    <source>
        <dbReference type="EMBL" id="ARQ71825.1"/>
    </source>
</evidence>
<evidence type="ECO:0008006" key="3">
    <source>
        <dbReference type="Google" id="ProtNLM"/>
    </source>
</evidence>
<dbReference type="Proteomes" id="UP000194218">
    <property type="component" value="Chromosome"/>
</dbReference>
<keyword evidence="2" id="KW-1185">Reference proteome</keyword>
<sequence length="478" mass="52076">MFASPNETGIAPSGSLLGLLQRGRGDGWLHALAAPRAQAVAALERCVTHDPRQDWRLEHRSLYYARLYVELDAGLDALAAHLLDPDDAARPEEERTGLTLSVLGHLASYGNQDAMRLLRRYAVVGANWRWALDELAVRDDDAGLRALGPEILARFPRTEEGDAALTAAVRDSFEPRPWHLWAEDPGRPGQRARLERALEHGDFDRWQRQMRPSGPRPGWSVRAVLDWAREGYEQTPRQRREAAAARCLGAVAGPEDRLELLAAAAGEQPAVRAAALRHLAERGDPAVFGLIEAAAAAPDRDVATAAVTAFSRMRQDAALERARHWARREDDLGLCAAAMVADRGRAGDAPLVLTALLRAVRTRGSDARELRPLVEGAGRLAVTAAVPVLRHVYRETSSSHLRGHTARALAATDATFAAGFAVECLWDCEEDTREVAARCATTVDTRVVERLRSLAADPAERAGVQTAVRGRLAGRGRC</sequence>
<proteinExistence type="predicted"/>
<dbReference type="KEGG" id="smao:CAG99_26005"/>
<organism evidence="1 2">
    <name type="scientific">Streptomyces marincola</name>
    <dbReference type="NCBI Taxonomy" id="2878388"/>
    <lineage>
        <taxon>Bacteria</taxon>
        <taxon>Bacillati</taxon>
        <taxon>Actinomycetota</taxon>
        <taxon>Actinomycetes</taxon>
        <taxon>Kitasatosporales</taxon>
        <taxon>Streptomycetaceae</taxon>
        <taxon>Streptomyces</taxon>
    </lineage>
</organism>
<accession>A0A1W7D4A2</accession>
<gene>
    <name evidence="1" type="ORF">CAG99_26005</name>
</gene>
<dbReference type="EMBL" id="CP021121">
    <property type="protein sequence ID" value="ARQ71825.1"/>
    <property type="molecule type" value="Genomic_DNA"/>
</dbReference>
<name>A0A1W7D4A2_9ACTN</name>
<dbReference type="InterPro" id="IPR016024">
    <property type="entry name" value="ARM-type_fold"/>
</dbReference>
<dbReference type="AlphaFoldDB" id="A0A1W7D4A2"/>
<dbReference type="SUPFAM" id="SSF48371">
    <property type="entry name" value="ARM repeat"/>
    <property type="match status" value="1"/>
</dbReference>
<reference evidence="1 2" key="1">
    <citation type="submission" date="2017-05" db="EMBL/GenBank/DDBJ databases">
        <title>Complete genome sequence of Streptomyces sp. SCSIO 03032 revealed the diverse biosynthetic pathways for its bioactive secondary metabolites.</title>
        <authorList>
            <person name="Ma L."/>
            <person name="Zhu Y."/>
            <person name="Zhang W."/>
            <person name="Zhang G."/>
            <person name="Tian X."/>
            <person name="Zhang S."/>
            <person name="Zhang C."/>
        </authorList>
    </citation>
    <scope>NUCLEOTIDE SEQUENCE [LARGE SCALE GENOMIC DNA]</scope>
    <source>
        <strain evidence="1 2">SCSIO 03032</strain>
    </source>
</reference>